<feature type="domain" description="Dynein heavy chain tail" evidence="1">
    <location>
        <begin position="32"/>
        <end position="189"/>
    </location>
</feature>
<sequence length="288" mass="33552">MNVSRAQFVTFSLSAPPVHLLFLDSMDKSVMYAIESAVIQWSHQVQVVLKRESSQPLLQGENPTPQVELEFWKRRSEDLEYIYNQLRTVKVRGMAGLLHKLQSSYFPAFQAMFRDVVAALMEARDIHTHLVPLHRHLETLESLEFPEVKPWLWPLLHVVCLIWATCELYRCPGRLMVLLQEICNLLVQQEFENDVSEFNQRVEDLDRRLGTVFIQAFDDAPGLEHAFKLLDIAGNLLERPLVARNTSDKYLVLIHMFSEDLDAVRMIYSQHVQEEVEHGQDWQTDPEQ</sequence>
<dbReference type="Pfam" id="PF08385">
    <property type="entry name" value="DHC_N1"/>
    <property type="match status" value="1"/>
</dbReference>
<comment type="caution">
    <text evidence="2">The sequence shown here is derived from an EMBL/GenBank/DDBJ whole genome shotgun (WGS) entry which is preliminary data.</text>
</comment>
<name>A0ABX0RYT9_PONBL</name>
<accession>A0ABX0RYT9</accession>
<dbReference type="PANTHER" id="PTHR46532:SF11">
    <property type="entry name" value="DYNEIN AXONEMAL HEAVY CHAIN 12"/>
    <property type="match status" value="1"/>
</dbReference>
<dbReference type="EMBL" id="PGGH01016067">
    <property type="protein sequence ID" value="NIG58042.1"/>
    <property type="molecule type" value="Genomic_DNA"/>
</dbReference>
<dbReference type="Proteomes" id="UP001165941">
    <property type="component" value="Unassembled WGS sequence"/>
</dbReference>
<organism evidence="2 3">
    <name type="scientific">Pontoporia blainvillei</name>
    <name type="common">Franciscana</name>
    <name type="synonym">Delphinus blainvillei</name>
    <dbReference type="NCBI Taxonomy" id="48723"/>
    <lineage>
        <taxon>Eukaryota</taxon>
        <taxon>Metazoa</taxon>
        <taxon>Chordata</taxon>
        <taxon>Craniata</taxon>
        <taxon>Vertebrata</taxon>
        <taxon>Euteleostomi</taxon>
        <taxon>Mammalia</taxon>
        <taxon>Eutheria</taxon>
        <taxon>Laurasiatheria</taxon>
        <taxon>Artiodactyla</taxon>
        <taxon>Whippomorpha</taxon>
        <taxon>Cetacea</taxon>
        <taxon>Odontoceti</taxon>
        <taxon>Pontoporiidae</taxon>
        <taxon>Pontoporia</taxon>
    </lineage>
</organism>
<keyword evidence="3" id="KW-1185">Reference proteome</keyword>
<reference evidence="2" key="1">
    <citation type="submission" date="2018-05" db="EMBL/GenBank/DDBJ databases">
        <authorList>
            <person name="Pedro S.L.S."/>
            <person name="Freitas R.C."/>
            <person name="Barreto A.S."/>
            <person name="Lima A.O.S."/>
        </authorList>
    </citation>
    <scope>NUCLEOTIDE SEQUENCE</scope>
    <source>
        <strain evidence="2">BP203</strain>
        <tissue evidence="2">Muscle</tissue>
    </source>
</reference>
<evidence type="ECO:0000313" key="3">
    <source>
        <dbReference type="Proteomes" id="UP001165941"/>
    </source>
</evidence>
<gene>
    <name evidence="2" type="ORF">BU61_530</name>
</gene>
<dbReference type="InterPro" id="IPR026983">
    <property type="entry name" value="DHC"/>
</dbReference>
<evidence type="ECO:0000313" key="2">
    <source>
        <dbReference type="EMBL" id="NIG58042.1"/>
    </source>
</evidence>
<evidence type="ECO:0000259" key="1">
    <source>
        <dbReference type="Pfam" id="PF08385"/>
    </source>
</evidence>
<dbReference type="PANTHER" id="PTHR46532">
    <property type="entry name" value="MALE FERTILITY FACTOR KL5"/>
    <property type="match status" value="1"/>
</dbReference>
<dbReference type="InterPro" id="IPR013594">
    <property type="entry name" value="Dynein_heavy_tail"/>
</dbReference>
<proteinExistence type="predicted"/>
<protein>
    <submittedName>
        <fullName evidence="2">Dynein heavy chain 9, axonemal</fullName>
    </submittedName>
</protein>